<dbReference type="CDD" id="cd10567">
    <property type="entry name" value="SWIB-MDM2_like"/>
    <property type="match status" value="1"/>
</dbReference>
<dbReference type="SUPFAM" id="SSF47592">
    <property type="entry name" value="SWIB/MDM2 domain"/>
    <property type="match status" value="1"/>
</dbReference>
<dbReference type="PANTHER" id="PTHR13844">
    <property type="entry name" value="SWI/SNF-RELATED MATRIX-ASSOCIATED ACTIN-DEPENDENT REGULATOR OF CHROMATIN SUBFAMILY D"/>
    <property type="match status" value="1"/>
</dbReference>
<feature type="compositionally biased region" description="Basic residues" evidence="1">
    <location>
        <begin position="154"/>
        <end position="165"/>
    </location>
</feature>
<accession>A0AA39CTQ1</accession>
<feature type="region of interest" description="Disordered" evidence="1">
    <location>
        <begin position="66"/>
        <end position="124"/>
    </location>
</feature>
<evidence type="ECO:0000313" key="5">
    <source>
        <dbReference type="Proteomes" id="UP001172681"/>
    </source>
</evidence>
<dbReference type="PROSITE" id="PS51925">
    <property type="entry name" value="SWIB_MDM2"/>
    <property type="match status" value="1"/>
</dbReference>
<proteinExistence type="predicted"/>
<dbReference type="Pfam" id="PF02201">
    <property type="entry name" value="SWIB"/>
    <property type="match status" value="1"/>
</dbReference>
<evidence type="ECO:0000256" key="1">
    <source>
        <dbReference type="SAM" id="MobiDB-lite"/>
    </source>
</evidence>
<gene>
    <name evidence="4" type="ORF">H2204_009562</name>
</gene>
<keyword evidence="5" id="KW-1185">Reference proteome</keyword>
<dbReference type="Proteomes" id="UP001172681">
    <property type="component" value="Unassembled WGS sequence"/>
</dbReference>
<dbReference type="Pfam" id="PF08766">
    <property type="entry name" value="DEK_C"/>
    <property type="match status" value="1"/>
</dbReference>
<dbReference type="Gene3D" id="1.10.245.10">
    <property type="entry name" value="SWIB/MDM2 domain"/>
    <property type="match status" value="1"/>
</dbReference>
<organism evidence="4 5">
    <name type="scientific">Knufia peltigerae</name>
    <dbReference type="NCBI Taxonomy" id="1002370"/>
    <lineage>
        <taxon>Eukaryota</taxon>
        <taxon>Fungi</taxon>
        <taxon>Dikarya</taxon>
        <taxon>Ascomycota</taxon>
        <taxon>Pezizomycotina</taxon>
        <taxon>Eurotiomycetes</taxon>
        <taxon>Chaetothyriomycetidae</taxon>
        <taxon>Chaetothyriales</taxon>
        <taxon>Trichomeriaceae</taxon>
        <taxon>Knufia</taxon>
    </lineage>
</organism>
<name>A0AA39CTQ1_9EURO</name>
<dbReference type="InterPro" id="IPR014876">
    <property type="entry name" value="DEK_C"/>
</dbReference>
<dbReference type="Gene3D" id="1.10.10.60">
    <property type="entry name" value="Homeodomain-like"/>
    <property type="match status" value="1"/>
</dbReference>
<comment type="caution">
    <text evidence="4">The sequence shown here is derived from an EMBL/GenBank/DDBJ whole genome shotgun (WGS) entry which is preliminary data.</text>
</comment>
<dbReference type="SUPFAM" id="SSF109715">
    <property type="entry name" value="DEK C-terminal domain"/>
    <property type="match status" value="1"/>
</dbReference>
<feature type="domain" description="DEK-C" evidence="3">
    <location>
        <begin position="5"/>
        <end position="60"/>
    </location>
</feature>
<feature type="domain" description="DM2" evidence="2">
    <location>
        <begin position="205"/>
        <end position="300"/>
    </location>
</feature>
<protein>
    <submittedName>
        <fullName evidence="4">Uncharacterized protein</fullName>
    </submittedName>
</protein>
<evidence type="ECO:0000259" key="3">
    <source>
        <dbReference type="PROSITE" id="PS51998"/>
    </source>
</evidence>
<dbReference type="EMBL" id="JAPDRN010000075">
    <property type="protein sequence ID" value="KAJ9628160.1"/>
    <property type="molecule type" value="Genomic_DNA"/>
</dbReference>
<dbReference type="InterPro" id="IPR019835">
    <property type="entry name" value="SWIB_domain"/>
</dbReference>
<dbReference type="InterPro" id="IPR003121">
    <property type="entry name" value="SWIB_MDM2_domain"/>
</dbReference>
<evidence type="ECO:0000313" key="4">
    <source>
        <dbReference type="EMBL" id="KAJ9628160.1"/>
    </source>
</evidence>
<sequence length="303" mass="33959">MSLPPDVREKYISIIDSILDGADLTTITRKDILKGIQDKVEYDITPQKAPIKVLINERFDVISTKENGDSTVVPSVETMEPAHKTNGVHTESPSASPAKREAKSESHSTVLDSPPPKKKRKTSIDADAAYAARLQAEEDARARPTRGGASRKAAPVKKKKKKAKKERVTGSDDSDLEDEENPKPKRNTGFHVYLPPLVVQRQLTRLQKPLNLSSALSSLLDGEIQVIVAITADETDTKFVVQLSRPETTKRLWAYIKANNLQDPNDKRFIICDAKMREVFRQDKVHMFTMTKLVSQQMYNPDE</sequence>
<dbReference type="PROSITE" id="PS51998">
    <property type="entry name" value="DEK_C"/>
    <property type="match status" value="1"/>
</dbReference>
<reference evidence="4" key="1">
    <citation type="submission" date="2022-10" db="EMBL/GenBank/DDBJ databases">
        <title>Culturing micro-colonial fungi from biological soil crusts in the Mojave desert and describing Neophaeococcomyces mojavensis, and introducing the new genera and species Taxawa tesnikishii.</title>
        <authorList>
            <person name="Kurbessoian T."/>
            <person name="Stajich J.E."/>
        </authorList>
    </citation>
    <scope>NUCLEOTIDE SEQUENCE</scope>
    <source>
        <strain evidence="4">TK_35</strain>
    </source>
</reference>
<evidence type="ECO:0000259" key="2">
    <source>
        <dbReference type="PROSITE" id="PS51925"/>
    </source>
</evidence>
<feature type="region of interest" description="Disordered" evidence="1">
    <location>
        <begin position="137"/>
        <end position="190"/>
    </location>
</feature>
<dbReference type="InterPro" id="IPR036885">
    <property type="entry name" value="SWIB_MDM2_dom_sf"/>
</dbReference>
<dbReference type="SMART" id="SM00151">
    <property type="entry name" value="SWIB"/>
    <property type="match status" value="1"/>
</dbReference>
<dbReference type="AlphaFoldDB" id="A0AA39CTQ1"/>